<dbReference type="AlphaFoldDB" id="A0A327ZPE9"/>
<dbReference type="InterPro" id="IPR036894">
    <property type="entry name" value="YbaB-like_sf"/>
</dbReference>
<keyword evidence="2" id="KW-1185">Reference proteome</keyword>
<dbReference type="Gene3D" id="3.30.1310.10">
    <property type="entry name" value="Nucleoid-associated protein YbaB-like domain"/>
    <property type="match status" value="1"/>
</dbReference>
<dbReference type="InterPro" id="IPR004401">
    <property type="entry name" value="YbaB/EbfC"/>
</dbReference>
<evidence type="ECO:0000313" key="2">
    <source>
        <dbReference type="Proteomes" id="UP000249341"/>
    </source>
</evidence>
<organism evidence="1 2">
    <name type="scientific">Actinoplanes lutulentus</name>
    <dbReference type="NCBI Taxonomy" id="1287878"/>
    <lineage>
        <taxon>Bacteria</taxon>
        <taxon>Bacillati</taxon>
        <taxon>Actinomycetota</taxon>
        <taxon>Actinomycetes</taxon>
        <taxon>Micromonosporales</taxon>
        <taxon>Micromonosporaceae</taxon>
        <taxon>Actinoplanes</taxon>
    </lineage>
</organism>
<proteinExistence type="predicted"/>
<reference evidence="1 2" key="1">
    <citation type="submission" date="2018-06" db="EMBL/GenBank/DDBJ databases">
        <title>Genomic Encyclopedia of Type Strains, Phase III (KMG-III): the genomes of soil and plant-associated and newly described type strains.</title>
        <authorList>
            <person name="Whitman W."/>
        </authorList>
    </citation>
    <scope>NUCLEOTIDE SEQUENCE [LARGE SCALE GENOMIC DNA]</scope>
    <source>
        <strain evidence="1 2">CGMCC 4.7090</strain>
    </source>
</reference>
<comment type="caution">
    <text evidence="1">The sequence shown here is derived from an EMBL/GenBank/DDBJ whole genome shotgun (WGS) entry which is preliminary data.</text>
</comment>
<dbReference type="EMBL" id="QLMJ01000001">
    <property type="protein sequence ID" value="RAK43374.1"/>
    <property type="molecule type" value="Genomic_DNA"/>
</dbReference>
<evidence type="ECO:0000313" key="1">
    <source>
        <dbReference type="EMBL" id="RAK43374.1"/>
    </source>
</evidence>
<gene>
    <name evidence="1" type="ORF">B0I29_101504</name>
</gene>
<dbReference type="SUPFAM" id="SSF82607">
    <property type="entry name" value="YbaB-like"/>
    <property type="match status" value="1"/>
</dbReference>
<accession>A0A327ZPE9</accession>
<dbReference type="GO" id="GO:0003677">
    <property type="term" value="F:DNA binding"/>
    <property type="evidence" value="ECO:0007669"/>
    <property type="project" value="UniProtKB-KW"/>
</dbReference>
<dbReference type="Pfam" id="PF02575">
    <property type="entry name" value="YbaB_DNA_bd"/>
    <property type="match status" value="1"/>
</dbReference>
<sequence length="124" mass="13214">MAAVRDIDAADEWLESWTARIDAQAARAAQLAQRVAALSAQARGHYATVTVGANGQVTDLSLDSRMYELSPEELSAEILAVMRSAQQSLVSLVSDEVRETVGADSETGRAVVDGFTNRFGEVDG</sequence>
<dbReference type="OrthoDB" id="3296761at2"/>
<protein>
    <submittedName>
        <fullName evidence="1">YbaB/EbfC DNA-binding family protein</fullName>
    </submittedName>
</protein>
<name>A0A327ZPE9_9ACTN</name>
<keyword evidence="1" id="KW-0238">DNA-binding</keyword>
<dbReference type="Proteomes" id="UP000249341">
    <property type="component" value="Unassembled WGS sequence"/>
</dbReference>